<dbReference type="SUPFAM" id="SSF48576">
    <property type="entry name" value="Terpenoid synthases"/>
    <property type="match status" value="1"/>
</dbReference>
<proteinExistence type="predicted"/>
<dbReference type="RefSeq" id="WP_369243659.1">
    <property type="nucleotide sequence ID" value="NZ_CP163443.1"/>
</dbReference>
<accession>A0AB39R9G7</accession>
<name>A0AB39R9G7_9ACTN</name>
<dbReference type="EMBL" id="CP163443">
    <property type="protein sequence ID" value="XDQ50303.1"/>
    <property type="molecule type" value="Genomic_DNA"/>
</dbReference>
<evidence type="ECO:0008006" key="2">
    <source>
        <dbReference type="Google" id="ProtNLM"/>
    </source>
</evidence>
<gene>
    <name evidence="1" type="ORF">AB5J53_00495</name>
</gene>
<protein>
    <recommendedName>
        <fullName evidence="2">Terpene synthase</fullName>
    </recommendedName>
</protein>
<dbReference type="Gene3D" id="1.10.600.10">
    <property type="entry name" value="Farnesyl Diphosphate Synthase"/>
    <property type="match status" value="1"/>
</dbReference>
<organism evidence="1">
    <name type="scientific">Streptomyces sp. R41</name>
    <dbReference type="NCBI Taxonomy" id="3238632"/>
    <lineage>
        <taxon>Bacteria</taxon>
        <taxon>Bacillati</taxon>
        <taxon>Actinomycetota</taxon>
        <taxon>Actinomycetes</taxon>
        <taxon>Kitasatosporales</taxon>
        <taxon>Streptomycetaceae</taxon>
        <taxon>Streptomyces</taxon>
    </lineage>
</organism>
<dbReference type="Pfam" id="PF19086">
    <property type="entry name" value="Terpene_syn_C_2"/>
    <property type="match status" value="1"/>
</dbReference>
<reference evidence="1" key="1">
    <citation type="submission" date="2024-07" db="EMBL/GenBank/DDBJ databases">
        <authorList>
            <person name="Yu S.T."/>
        </authorList>
    </citation>
    <scope>NUCLEOTIDE SEQUENCE</scope>
    <source>
        <strain evidence="1">R41</strain>
    </source>
</reference>
<sequence>MCALRPIAGGAPVYLDLLERGWHFGIPESIQSTAPVNRLREHLGDIVAQVNDAFSAKKEKESGGFHDHVIIRERSGPSLEEVLARSREQLHAAVRRFQDHAELLQATDEYRLLSDTGQPGVEYFITGMGNWQRSNYDWHKESGRYE</sequence>
<dbReference type="InterPro" id="IPR008949">
    <property type="entry name" value="Isoprenoid_synthase_dom_sf"/>
</dbReference>
<evidence type="ECO:0000313" key="1">
    <source>
        <dbReference type="EMBL" id="XDQ50303.1"/>
    </source>
</evidence>
<dbReference type="AlphaFoldDB" id="A0AB39R9G7"/>